<comment type="caution">
    <text evidence="2">The sequence shown here is derived from an EMBL/GenBank/DDBJ whole genome shotgun (WGS) entry which is preliminary data.</text>
</comment>
<name>L8K193_9BACT</name>
<evidence type="ECO:0000259" key="1">
    <source>
        <dbReference type="PROSITE" id="PS50853"/>
    </source>
</evidence>
<evidence type="ECO:0000313" key="2">
    <source>
        <dbReference type="EMBL" id="ELR73217.1"/>
    </source>
</evidence>
<dbReference type="InterPro" id="IPR003961">
    <property type="entry name" value="FN3_dom"/>
</dbReference>
<accession>L8K193</accession>
<dbReference type="CDD" id="cd00063">
    <property type="entry name" value="FN3"/>
    <property type="match status" value="1"/>
</dbReference>
<dbReference type="Gene3D" id="2.60.40.10">
    <property type="entry name" value="Immunoglobulins"/>
    <property type="match status" value="2"/>
</dbReference>
<dbReference type="SUPFAM" id="SSF49265">
    <property type="entry name" value="Fibronectin type III"/>
    <property type="match status" value="1"/>
</dbReference>
<dbReference type="Proteomes" id="UP000011135">
    <property type="component" value="Unassembled WGS sequence"/>
</dbReference>
<gene>
    <name evidence="2" type="ORF">C900_05266</name>
</gene>
<reference evidence="2 3" key="1">
    <citation type="submission" date="2012-12" db="EMBL/GenBank/DDBJ databases">
        <title>Genome assembly of Fulvivirga imtechensis AK7.</title>
        <authorList>
            <person name="Nupur N."/>
            <person name="Khatri I."/>
            <person name="Kumar R."/>
            <person name="Subramanian S."/>
            <person name="Pinnaka A."/>
        </authorList>
    </citation>
    <scope>NUCLEOTIDE SEQUENCE [LARGE SCALE GENOMIC DNA]</scope>
    <source>
        <strain evidence="2 3">AK7</strain>
    </source>
</reference>
<dbReference type="AlphaFoldDB" id="L8K193"/>
<organism evidence="2 3">
    <name type="scientific">Fulvivirga imtechensis AK7</name>
    <dbReference type="NCBI Taxonomy" id="1237149"/>
    <lineage>
        <taxon>Bacteria</taxon>
        <taxon>Pseudomonadati</taxon>
        <taxon>Bacteroidota</taxon>
        <taxon>Cytophagia</taxon>
        <taxon>Cytophagales</taxon>
        <taxon>Fulvivirgaceae</taxon>
        <taxon>Fulvivirga</taxon>
    </lineage>
</organism>
<feature type="domain" description="Fibronectin type-III" evidence="1">
    <location>
        <begin position="396"/>
        <end position="495"/>
    </location>
</feature>
<evidence type="ECO:0000313" key="3">
    <source>
        <dbReference type="Proteomes" id="UP000011135"/>
    </source>
</evidence>
<dbReference type="eggNOG" id="COG4733">
    <property type="taxonomic scope" value="Bacteria"/>
</dbReference>
<proteinExistence type="predicted"/>
<protein>
    <submittedName>
        <fullName evidence="2">Fibronectin domain protein</fullName>
    </submittedName>
</protein>
<dbReference type="STRING" id="1237149.C900_05266"/>
<dbReference type="InterPro" id="IPR036116">
    <property type="entry name" value="FN3_sf"/>
</dbReference>
<sequence>MKSVGIIFFLLFFTIQTWAQDILFLGEGRKDEVRLFWIPKKQWDEGLKGFYIKRQSDGSWEKLNNTLIVPGTFEGKPLDNLGLSRGEVNRLEDKRSRLISSGSLNSISTDQLITVMTDEHAVKGISVMLNLDFDVALIAGFGYVDTDIPQAREYTYGLFPVYNTGESNDPVSTFSWVYNTSPEINVPLQGTSKVNQRRKTVELTWELDVEAYKSYKILNGFNIYRKEEGAQGFTKLNDSPIWVPLNDKKSTLFYKDEDIDTEKSYTYAAAPATIFNTRGNMAELEVTAATHAAEVQPPVLKDPQKDHSLNFEWKFDGASELSIAGFYVQLKQKDGLQFDNISDLLPPSTRAFSYNNLPTADNSYYHFRVIAVKTDGLELWSNRKIFFNRANTRPSQPLDLQGEVSFSGEEVVVNLTWTKPAQNADHVREYLIYTSSPNQDRVVKEGSIEPVTTESYTYSVYRDRAANYSFAVSAVNEQNEESPLSGKVTITVPSKSLPFINIWPIAKDGNVITLNWKYDDDITDLAGFRLYQNGELIADEGALNASARQWISPQLDAGNYTYEIVAVSTSDVQSERSDPRKFEIR</sequence>
<dbReference type="EMBL" id="AMZN01000008">
    <property type="protein sequence ID" value="ELR73217.1"/>
    <property type="molecule type" value="Genomic_DNA"/>
</dbReference>
<dbReference type="InterPro" id="IPR013783">
    <property type="entry name" value="Ig-like_fold"/>
</dbReference>
<keyword evidence="3" id="KW-1185">Reference proteome</keyword>
<dbReference type="PROSITE" id="PS50853">
    <property type="entry name" value="FN3"/>
    <property type="match status" value="1"/>
</dbReference>